<name>A0A0E9XTS4_ANGAN</name>
<reference evidence="1" key="1">
    <citation type="submission" date="2014-11" db="EMBL/GenBank/DDBJ databases">
        <authorList>
            <person name="Amaro Gonzalez C."/>
        </authorList>
    </citation>
    <scope>NUCLEOTIDE SEQUENCE</scope>
</reference>
<dbReference type="EMBL" id="GBXM01003342">
    <property type="protein sequence ID" value="JAI05236.1"/>
    <property type="molecule type" value="Transcribed_RNA"/>
</dbReference>
<reference evidence="1" key="2">
    <citation type="journal article" date="2015" name="Fish Shellfish Immunol.">
        <title>Early steps in the European eel (Anguilla anguilla)-Vibrio vulnificus interaction in the gills: Role of the RtxA13 toxin.</title>
        <authorList>
            <person name="Callol A."/>
            <person name="Pajuelo D."/>
            <person name="Ebbesson L."/>
            <person name="Teles M."/>
            <person name="MacKenzie S."/>
            <person name="Amaro C."/>
        </authorList>
    </citation>
    <scope>NUCLEOTIDE SEQUENCE</scope>
</reference>
<evidence type="ECO:0000313" key="1">
    <source>
        <dbReference type="EMBL" id="JAI05236.1"/>
    </source>
</evidence>
<sequence>MISVMHPNKKSLTDIYISQLGMCTTQVLMFSLC</sequence>
<accession>A0A0E9XTS4</accession>
<proteinExistence type="predicted"/>
<dbReference type="AlphaFoldDB" id="A0A0E9XTS4"/>
<protein>
    <submittedName>
        <fullName evidence="1">Uncharacterized protein</fullName>
    </submittedName>
</protein>
<organism evidence="1">
    <name type="scientific">Anguilla anguilla</name>
    <name type="common">European freshwater eel</name>
    <name type="synonym">Muraena anguilla</name>
    <dbReference type="NCBI Taxonomy" id="7936"/>
    <lineage>
        <taxon>Eukaryota</taxon>
        <taxon>Metazoa</taxon>
        <taxon>Chordata</taxon>
        <taxon>Craniata</taxon>
        <taxon>Vertebrata</taxon>
        <taxon>Euteleostomi</taxon>
        <taxon>Actinopterygii</taxon>
        <taxon>Neopterygii</taxon>
        <taxon>Teleostei</taxon>
        <taxon>Anguilliformes</taxon>
        <taxon>Anguillidae</taxon>
        <taxon>Anguilla</taxon>
    </lineage>
</organism>